<proteinExistence type="predicted"/>
<protein>
    <recommendedName>
        <fullName evidence="2">AbiTii domain-containing protein</fullName>
    </recommendedName>
</protein>
<keyword evidence="4" id="KW-1185">Reference proteome</keyword>
<keyword evidence="1" id="KW-0472">Membrane</keyword>
<dbReference type="InterPro" id="IPR041304">
    <property type="entry name" value="AbiTii"/>
</dbReference>
<accession>A0A0F0KE48</accession>
<organism evidence="3 4">
    <name type="scientific">Microbacterium azadirachtae</name>
    <dbReference type="NCBI Taxonomy" id="582680"/>
    <lineage>
        <taxon>Bacteria</taxon>
        <taxon>Bacillati</taxon>
        <taxon>Actinomycetota</taxon>
        <taxon>Actinomycetes</taxon>
        <taxon>Micrococcales</taxon>
        <taxon>Microbacteriaceae</taxon>
        <taxon>Microbacterium</taxon>
    </lineage>
</organism>
<comment type="caution">
    <text evidence="3">The sequence shown here is derived from an EMBL/GenBank/DDBJ whole genome shotgun (WGS) entry which is preliminary data.</text>
</comment>
<evidence type="ECO:0000256" key="1">
    <source>
        <dbReference type="SAM" id="Phobius"/>
    </source>
</evidence>
<reference evidence="3 4" key="1">
    <citation type="submission" date="2015-02" db="EMBL/GenBank/DDBJ databases">
        <title>Draft genome sequences of ten Microbacterium spp. with emphasis on heavy metal contaminated environments.</title>
        <authorList>
            <person name="Corretto E."/>
        </authorList>
    </citation>
    <scope>NUCLEOTIDE SEQUENCE [LARGE SCALE GENOMIC DNA]</scope>
    <source>
        <strain evidence="3 4">DSM 23848</strain>
    </source>
</reference>
<dbReference type="AlphaFoldDB" id="A0A0F0KE48"/>
<dbReference type="RefSeq" id="WP_045252416.1">
    <property type="nucleotide sequence ID" value="NZ_JYIT01000086.1"/>
</dbReference>
<evidence type="ECO:0000259" key="2">
    <source>
        <dbReference type="Pfam" id="PF18864"/>
    </source>
</evidence>
<feature type="transmembrane region" description="Helical" evidence="1">
    <location>
        <begin position="237"/>
        <end position="258"/>
    </location>
</feature>
<dbReference type="PATRIC" id="fig|582680.7.peg.3863"/>
<name>A0A0F0KE48_9MICO</name>
<feature type="domain" description="AbiTii" evidence="2">
    <location>
        <begin position="9"/>
        <end position="199"/>
    </location>
</feature>
<gene>
    <name evidence="3" type="ORF">RL72_03805</name>
</gene>
<evidence type="ECO:0000313" key="3">
    <source>
        <dbReference type="EMBL" id="KJL17556.1"/>
    </source>
</evidence>
<dbReference type="Proteomes" id="UP000033448">
    <property type="component" value="Unassembled WGS sequence"/>
</dbReference>
<keyword evidence="1" id="KW-1133">Transmembrane helix</keyword>
<sequence length="260" mass="28095">MSSKNPSTLMNQIERDLLAEKPLDMLLRKLILLGGNAGSPELRDWASMELRGYEKSAELPSYRRVAAPLQIDGAVPGGIIRHQTIGSMDIPDFARDDINEVVPLRVGVREIHSMVDQHQKDHLVKLQPPGAADLVTYMNGTQQMNGRITDLYWSVSTIALEGVLDQIRTRLAELIAELRSGTPQGQALPTPAQAANAVNLVINGKGNRVRIAQATGGGVATTSPEEVRSGFWTKARIVGAGIVGLATIMAAVIAVMQYPF</sequence>
<evidence type="ECO:0000313" key="4">
    <source>
        <dbReference type="Proteomes" id="UP000033448"/>
    </source>
</evidence>
<keyword evidence="1" id="KW-0812">Transmembrane</keyword>
<dbReference type="Pfam" id="PF18864">
    <property type="entry name" value="AbiTii"/>
    <property type="match status" value="1"/>
</dbReference>
<dbReference type="OrthoDB" id="4157938at2"/>
<dbReference type="EMBL" id="JYIT01000086">
    <property type="protein sequence ID" value="KJL17556.1"/>
    <property type="molecule type" value="Genomic_DNA"/>
</dbReference>